<comment type="caution">
    <text evidence="1">The sequence shown here is derived from an EMBL/GenBank/DDBJ whole genome shotgun (WGS) entry which is preliminary data.</text>
</comment>
<sequence length="78" mass="8735">KSTDLASEEDIISNSKAKKTGERKSKSKAIRISDSILSTESSKDILDFYKRTAPEIEKIKAFDHVLILPSCNSYSKLE</sequence>
<gene>
    <name evidence="1" type="ORF">DHETER_LOCUS10110</name>
</gene>
<evidence type="ECO:0000313" key="1">
    <source>
        <dbReference type="EMBL" id="CAG8669300.1"/>
    </source>
</evidence>
<feature type="non-terminal residue" evidence="1">
    <location>
        <position position="78"/>
    </location>
</feature>
<evidence type="ECO:0000313" key="2">
    <source>
        <dbReference type="Proteomes" id="UP000789702"/>
    </source>
</evidence>
<accession>A0ACA9NQE2</accession>
<name>A0ACA9NQE2_9GLOM</name>
<reference evidence="1" key="1">
    <citation type="submission" date="2021-06" db="EMBL/GenBank/DDBJ databases">
        <authorList>
            <person name="Kallberg Y."/>
            <person name="Tangrot J."/>
            <person name="Rosling A."/>
        </authorList>
    </citation>
    <scope>NUCLEOTIDE SEQUENCE</scope>
    <source>
        <strain evidence="1">IL203A</strain>
    </source>
</reference>
<dbReference type="Proteomes" id="UP000789702">
    <property type="component" value="Unassembled WGS sequence"/>
</dbReference>
<protein>
    <submittedName>
        <fullName evidence="1">978_t:CDS:1</fullName>
    </submittedName>
</protein>
<proteinExistence type="predicted"/>
<feature type="non-terminal residue" evidence="1">
    <location>
        <position position="1"/>
    </location>
</feature>
<organism evidence="1 2">
    <name type="scientific">Dentiscutata heterogama</name>
    <dbReference type="NCBI Taxonomy" id="1316150"/>
    <lineage>
        <taxon>Eukaryota</taxon>
        <taxon>Fungi</taxon>
        <taxon>Fungi incertae sedis</taxon>
        <taxon>Mucoromycota</taxon>
        <taxon>Glomeromycotina</taxon>
        <taxon>Glomeromycetes</taxon>
        <taxon>Diversisporales</taxon>
        <taxon>Gigasporaceae</taxon>
        <taxon>Dentiscutata</taxon>
    </lineage>
</organism>
<dbReference type="EMBL" id="CAJVPU010019015">
    <property type="protein sequence ID" value="CAG8669300.1"/>
    <property type="molecule type" value="Genomic_DNA"/>
</dbReference>
<keyword evidence="2" id="KW-1185">Reference proteome</keyword>